<feature type="transmembrane region" description="Helical" evidence="1">
    <location>
        <begin position="78"/>
        <end position="96"/>
    </location>
</feature>
<sequence length="185" mass="20250">MPQFNGFLSLLDSASFMTIWYWVVLIGLWSVLGRSTLGVPGDVIARARRDPTGEAGLILLDWLSLCLPRWQLGPREGAVVLGLSLFAVTSLGILGFGYGLEMAQAAVLLIVPLCVLFAMRVRLARKLWPLVEAARRGDATPADTVTAALRRIVLHRRLFTVLSILSVTITAMWGTLWGLMHPNGL</sequence>
<evidence type="ECO:0000313" key="2">
    <source>
        <dbReference type="EMBL" id="MCQ0971760.1"/>
    </source>
</evidence>
<evidence type="ECO:0008006" key="4">
    <source>
        <dbReference type="Google" id="ProtNLM"/>
    </source>
</evidence>
<accession>A0ABT1MTV9</accession>
<name>A0ABT1MTV9_9RHOB</name>
<keyword evidence="1" id="KW-0472">Membrane</keyword>
<dbReference type="RefSeq" id="WP_255330761.1">
    <property type="nucleotide sequence ID" value="NZ_JAKZEU010000005.1"/>
</dbReference>
<feature type="transmembrane region" description="Helical" evidence="1">
    <location>
        <begin position="158"/>
        <end position="180"/>
    </location>
</feature>
<keyword evidence="3" id="KW-1185">Reference proteome</keyword>
<evidence type="ECO:0000313" key="3">
    <source>
        <dbReference type="Proteomes" id="UP001203945"/>
    </source>
</evidence>
<dbReference type="EMBL" id="JAKZEU010000005">
    <property type="protein sequence ID" value="MCQ0971760.1"/>
    <property type="molecule type" value="Genomic_DNA"/>
</dbReference>
<reference evidence="2 3" key="1">
    <citation type="submission" date="2022-03" db="EMBL/GenBank/DDBJ databases">
        <authorList>
            <person name="He Y."/>
        </authorList>
    </citation>
    <scope>NUCLEOTIDE SEQUENCE [LARGE SCALE GENOMIC DNA]</scope>
    <source>
        <strain evidence="2 3">TK19116</strain>
    </source>
</reference>
<comment type="caution">
    <text evidence="2">The sequence shown here is derived from an EMBL/GenBank/DDBJ whole genome shotgun (WGS) entry which is preliminary data.</text>
</comment>
<feature type="transmembrane region" description="Helical" evidence="1">
    <location>
        <begin position="20"/>
        <end position="39"/>
    </location>
</feature>
<dbReference type="Proteomes" id="UP001203945">
    <property type="component" value="Unassembled WGS sequence"/>
</dbReference>
<gene>
    <name evidence="2" type="ORF">MLD63_15150</name>
</gene>
<organism evidence="2 3">
    <name type="scientific">Paracoccus albicereus</name>
    <dbReference type="NCBI Taxonomy" id="2922394"/>
    <lineage>
        <taxon>Bacteria</taxon>
        <taxon>Pseudomonadati</taxon>
        <taxon>Pseudomonadota</taxon>
        <taxon>Alphaproteobacteria</taxon>
        <taxon>Rhodobacterales</taxon>
        <taxon>Paracoccaceae</taxon>
        <taxon>Paracoccus</taxon>
    </lineage>
</organism>
<feature type="transmembrane region" description="Helical" evidence="1">
    <location>
        <begin position="102"/>
        <end position="119"/>
    </location>
</feature>
<proteinExistence type="predicted"/>
<keyword evidence="1" id="KW-1133">Transmembrane helix</keyword>
<protein>
    <recommendedName>
        <fullName evidence="4">Component of SufBCD complex</fullName>
    </recommendedName>
</protein>
<keyword evidence="1" id="KW-0812">Transmembrane</keyword>
<evidence type="ECO:0000256" key="1">
    <source>
        <dbReference type="SAM" id="Phobius"/>
    </source>
</evidence>